<dbReference type="SMART" id="SM00249">
    <property type="entry name" value="PHD"/>
    <property type="match status" value="1"/>
</dbReference>
<proteinExistence type="predicted"/>
<evidence type="ECO:0000313" key="7">
    <source>
        <dbReference type="EMBL" id="VEL19450.1"/>
    </source>
</evidence>
<dbReference type="InterPro" id="IPR019787">
    <property type="entry name" value="Znf_PHD-finger"/>
</dbReference>
<sequence>MRKDDDEFHCPVEQCGIKFSEIHVKKIIGGPIFKKISLIETAHCPICCEPIQKPVATPESCNHSFCYACLKEWSKVYAPEIKQIVQEVSEHSDGDNTSCEICHQSSDEAHLLLCDHCDRGYHTYCLPTPLRTIPEGDWYCPDCIRLGVVQPSQLHVQFRPRQRRAHFEDREALEDLTPFSDNDLDSSGEIHYTRRLTTRQQMVLQNRAESTHRGSALLQDVINRLMDRTISAINHRANRRSRQRSLVQRQLNAENTHPVESVQTRLRDGSTSVEVEVI</sequence>
<evidence type="ECO:0000313" key="8">
    <source>
        <dbReference type="Proteomes" id="UP000784294"/>
    </source>
</evidence>
<dbReference type="InterPro" id="IPR011011">
    <property type="entry name" value="Znf_FYVE_PHD"/>
</dbReference>
<evidence type="ECO:0000256" key="4">
    <source>
        <dbReference type="PROSITE-ProRule" id="PRU00175"/>
    </source>
</evidence>
<dbReference type="CDD" id="cd15543">
    <property type="entry name" value="PHD_RSF1"/>
    <property type="match status" value="1"/>
</dbReference>
<dbReference type="Gene3D" id="3.30.40.10">
    <property type="entry name" value="Zinc/RING finger domain, C3HC4 (zinc finger)"/>
    <property type="match status" value="2"/>
</dbReference>
<dbReference type="Pfam" id="PF00097">
    <property type="entry name" value="zf-C3HC4"/>
    <property type="match status" value="1"/>
</dbReference>
<dbReference type="InterPro" id="IPR013083">
    <property type="entry name" value="Znf_RING/FYVE/PHD"/>
</dbReference>
<keyword evidence="2 4" id="KW-0863">Zinc-finger</keyword>
<dbReference type="PANTHER" id="PTHR12618:SF20">
    <property type="entry name" value="PHD AND RING FINGER DOMAIN-CONTAINING PROTEIN 1"/>
    <property type="match status" value="1"/>
</dbReference>
<dbReference type="EMBL" id="CAAALY010041608">
    <property type="protein sequence ID" value="VEL19450.1"/>
    <property type="molecule type" value="Genomic_DNA"/>
</dbReference>
<dbReference type="InterPro" id="IPR001965">
    <property type="entry name" value="Znf_PHD"/>
</dbReference>
<feature type="domain" description="RING-type" evidence="6">
    <location>
        <begin position="44"/>
        <end position="103"/>
    </location>
</feature>
<dbReference type="InterPro" id="IPR017907">
    <property type="entry name" value="Znf_RING_CS"/>
</dbReference>
<dbReference type="PROSITE" id="PS01359">
    <property type="entry name" value="ZF_PHD_1"/>
    <property type="match status" value="1"/>
</dbReference>
<evidence type="ECO:0000256" key="2">
    <source>
        <dbReference type="ARBA" id="ARBA00022771"/>
    </source>
</evidence>
<dbReference type="SUPFAM" id="SSF57903">
    <property type="entry name" value="FYVE/PHD zinc finger"/>
    <property type="match status" value="1"/>
</dbReference>
<dbReference type="SMART" id="SM00184">
    <property type="entry name" value="RING"/>
    <property type="match status" value="2"/>
</dbReference>
<evidence type="ECO:0008006" key="9">
    <source>
        <dbReference type="Google" id="ProtNLM"/>
    </source>
</evidence>
<dbReference type="PROSITE" id="PS50089">
    <property type="entry name" value="ZF_RING_2"/>
    <property type="match status" value="2"/>
</dbReference>
<dbReference type="GO" id="GO:0008270">
    <property type="term" value="F:zinc ion binding"/>
    <property type="evidence" value="ECO:0007669"/>
    <property type="project" value="UniProtKB-KW"/>
</dbReference>
<dbReference type="InterPro" id="IPR001841">
    <property type="entry name" value="Znf_RING"/>
</dbReference>
<dbReference type="PROSITE" id="PS00518">
    <property type="entry name" value="ZF_RING_1"/>
    <property type="match status" value="1"/>
</dbReference>
<dbReference type="OrthoDB" id="365379at2759"/>
<keyword evidence="1" id="KW-0479">Metal-binding</keyword>
<dbReference type="Proteomes" id="UP000784294">
    <property type="component" value="Unassembled WGS sequence"/>
</dbReference>
<reference evidence="7" key="1">
    <citation type="submission" date="2018-11" db="EMBL/GenBank/DDBJ databases">
        <authorList>
            <consortium name="Pathogen Informatics"/>
        </authorList>
    </citation>
    <scope>NUCLEOTIDE SEQUENCE</scope>
</reference>
<evidence type="ECO:0000259" key="5">
    <source>
        <dbReference type="PROSITE" id="PS50016"/>
    </source>
</evidence>
<organism evidence="7 8">
    <name type="scientific">Protopolystoma xenopodis</name>
    <dbReference type="NCBI Taxonomy" id="117903"/>
    <lineage>
        <taxon>Eukaryota</taxon>
        <taxon>Metazoa</taxon>
        <taxon>Spiralia</taxon>
        <taxon>Lophotrochozoa</taxon>
        <taxon>Platyhelminthes</taxon>
        <taxon>Monogenea</taxon>
        <taxon>Polyopisthocotylea</taxon>
        <taxon>Polystomatidea</taxon>
        <taxon>Polystomatidae</taxon>
        <taxon>Protopolystoma</taxon>
    </lineage>
</organism>
<protein>
    <recommendedName>
        <fullName evidence="9">PHD-type domain-containing protein</fullName>
    </recommendedName>
</protein>
<evidence type="ECO:0000256" key="1">
    <source>
        <dbReference type="ARBA" id="ARBA00022723"/>
    </source>
</evidence>
<dbReference type="InterPro" id="IPR019786">
    <property type="entry name" value="Zinc_finger_PHD-type_CS"/>
</dbReference>
<evidence type="ECO:0000259" key="6">
    <source>
        <dbReference type="PROSITE" id="PS50089"/>
    </source>
</evidence>
<gene>
    <name evidence="7" type="ORF">PXEA_LOCUS12890</name>
</gene>
<dbReference type="PROSITE" id="PS50016">
    <property type="entry name" value="ZF_PHD_2"/>
    <property type="match status" value="1"/>
</dbReference>
<feature type="domain" description="PHD-type" evidence="5">
    <location>
        <begin position="96"/>
        <end position="146"/>
    </location>
</feature>
<keyword evidence="3" id="KW-0862">Zinc</keyword>
<dbReference type="Pfam" id="PF00628">
    <property type="entry name" value="PHD"/>
    <property type="match status" value="1"/>
</dbReference>
<comment type="caution">
    <text evidence="7">The sequence shown here is derived from an EMBL/GenBank/DDBJ whole genome shotgun (WGS) entry which is preliminary data.</text>
</comment>
<dbReference type="SUPFAM" id="SSF57850">
    <property type="entry name" value="RING/U-box"/>
    <property type="match status" value="1"/>
</dbReference>
<dbReference type="InterPro" id="IPR047157">
    <property type="entry name" value="PHRF1/Atg35"/>
</dbReference>
<keyword evidence="8" id="KW-1185">Reference proteome</keyword>
<name>A0A3S4ZTK9_9PLAT</name>
<dbReference type="PANTHER" id="PTHR12618">
    <property type="entry name" value="PHD AND RING FINGER DOMAIN-CONTAINING PROTEIN 1"/>
    <property type="match status" value="1"/>
</dbReference>
<dbReference type="InterPro" id="IPR018957">
    <property type="entry name" value="Znf_C3HC4_RING-type"/>
</dbReference>
<feature type="domain" description="RING-type" evidence="6">
    <location>
        <begin position="99"/>
        <end position="143"/>
    </location>
</feature>
<dbReference type="AlphaFoldDB" id="A0A3S4ZTK9"/>
<evidence type="ECO:0000256" key="3">
    <source>
        <dbReference type="ARBA" id="ARBA00022833"/>
    </source>
</evidence>
<accession>A0A3S4ZTK9</accession>